<accession>A0ABY8WE30</accession>
<dbReference type="Gene3D" id="3.20.20.80">
    <property type="entry name" value="Glycosidases"/>
    <property type="match status" value="1"/>
</dbReference>
<keyword evidence="3" id="KW-1185">Reference proteome</keyword>
<name>A0ABY8WE30_9ACTN</name>
<evidence type="ECO:0000313" key="2">
    <source>
        <dbReference type="EMBL" id="WIM95642.1"/>
    </source>
</evidence>
<dbReference type="RefSeq" id="WP_284916957.1">
    <property type="nucleotide sequence ID" value="NZ_CP126980.1"/>
</dbReference>
<dbReference type="InterPro" id="IPR017853">
    <property type="entry name" value="GH"/>
</dbReference>
<organism evidence="2 3">
    <name type="scientific">Actinoplanes oblitus</name>
    <dbReference type="NCBI Taxonomy" id="3040509"/>
    <lineage>
        <taxon>Bacteria</taxon>
        <taxon>Bacillati</taxon>
        <taxon>Actinomycetota</taxon>
        <taxon>Actinomycetes</taxon>
        <taxon>Micromonosporales</taxon>
        <taxon>Micromonosporaceae</taxon>
        <taxon>Actinoplanes</taxon>
    </lineage>
</organism>
<reference evidence="2 3" key="1">
    <citation type="submission" date="2023-06" db="EMBL/GenBank/DDBJ databases">
        <authorList>
            <person name="Yushchuk O."/>
            <person name="Binda E."/>
            <person name="Ruckert-Reed C."/>
            <person name="Fedorenko V."/>
            <person name="Kalinowski J."/>
            <person name="Marinelli F."/>
        </authorList>
    </citation>
    <scope>NUCLEOTIDE SEQUENCE [LARGE SCALE GENOMIC DNA]</scope>
    <source>
        <strain evidence="2 3">NRRL 3884</strain>
    </source>
</reference>
<feature type="region of interest" description="Disordered" evidence="1">
    <location>
        <begin position="26"/>
        <end position="52"/>
    </location>
</feature>
<gene>
    <name evidence="2" type="ORF">ACTOB_007766</name>
</gene>
<dbReference type="InterPro" id="IPR052750">
    <property type="entry name" value="GH18_Chitinase"/>
</dbReference>
<dbReference type="PROSITE" id="PS51257">
    <property type="entry name" value="PROKAR_LIPOPROTEIN"/>
    <property type="match status" value="1"/>
</dbReference>
<dbReference type="GO" id="GO:0016787">
    <property type="term" value="F:hydrolase activity"/>
    <property type="evidence" value="ECO:0007669"/>
    <property type="project" value="UniProtKB-KW"/>
</dbReference>
<dbReference type="PANTHER" id="PTHR42976">
    <property type="entry name" value="BIFUNCTIONAL CHITINASE/LYSOZYME-RELATED"/>
    <property type="match status" value="1"/>
</dbReference>
<dbReference type="EMBL" id="CP126980">
    <property type="protein sequence ID" value="WIM95642.1"/>
    <property type="molecule type" value="Genomic_DNA"/>
</dbReference>
<dbReference type="SUPFAM" id="SSF51445">
    <property type="entry name" value="(Trans)glycosidases"/>
    <property type="match status" value="1"/>
</dbReference>
<evidence type="ECO:0000256" key="1">
    <source>
        <dbReference type="SAM" id="MobiDB-lite"/>
    </source>
</evidence>
<sequence>MRLHRLTCATAALLLLLGGCSGDGERDAKRAAEPAVGAAPSPEPTGNALGSTTIPEVLPVAPYLDPASGTADAGDVAKATGQKDFTLAYVLARGAGDCTATWGGTKPLTDPAVAAQVARIEALGGRTVVATGGEAGTYLESTCRADQLTAAYASALDAAGANRLDVDIEQEVTIDTVAEALATLQKDRGTAITVTLPVAGVTEGLTGPGIALLKGIKAAGARVTVNALTMNLDAAGGGWGRAMTLAAGAVGDDLAAIWPDTGSAAIYRMLGVTPMIGVNNTGGTTAPDDAQYLLDWARHKGLGFVRFRSVNRDDGDCGNGTVAADCSGITQTKYQFTAEFRKFAS</sequence>
<evidence type="ECO:0000313" key="3">
    <source>
        <dbReference type="Proteomes" id="UP001240150"/>
    </source>
</evidence>
<keyword evidence="2" id="KW-0378">Hydrolase</keyword>
<proteinExistence type="predicted"/>
<protein>
    <submittedName>
        <fullName evidence="2">Glycosyl hydrolase</fullName>
    </submittedName>
</protein>
<dbReference type="PANTHER" id="PTHR42976:SF1">
    <property type="entry name" value="GH18 DOMAIN-CONTAINING PROTEIN-RELATED"/>
    <property type="match status" value="1"/>
</dbReference>
<dbReference type="Proteomes" id="UP001240150">
    <property type="component" value="Chromosome"/>
</dbReference>